<sequence>MNKIGGSMEMLSAMQLTKDMAGLDAQSKMILHNKEVLAIILQDTVEEYKGYSRKEIMEFIEAGSMSETIEISSGRTNSQVKGDNAEFAQLNEKVSYFDLLFCAKNPKLSAEKVLVNLRVDFESQKAYHPGYPIEKRGIYYLARQLSSQLSLITEQTDYGSLEKCYSIWICRDDIPKEERYSISFYGIQNTKNTGSNKVPGENFDLMTLVIIRLGDKVYDGERGDESYELLRFLNTIMYPHKADFMQTISEYIDFSGNKELWKEAEQVRGLGQCIADEIREEIRDEVRAEVKNEVRAEVKNEVRAEVKNEVRAEVKNEVRAEIKDEVRAEIKDEVREELQEEGIKALILDNLEEQIPRERSIGKLQRLFHLTEEKAVVYYDRFAKGT</sequence>
<dbReference type="OrthoDB" id="1663583at2"/>
<dbReference type="AlphaFoldDB" id="A0A2K4ZG95"/>
<evidence type="ECO:0000313" key="1">
    <source>
        <dbReference type="EMBL" id="SOY29474.1"/>
    </source>
</evidence>
<evidence type="ECO:0000313" key="2">
    <source>
        <dbReference type="Proteomes" id="UP000236311"/>
    </source>
</evidence>
<gene>
    <name evidence="1" type="ORF">AMURIS_02195</name>
</gene>
<proteinExistence type="predicted"/>
<evidence type="ECO:0008006" key="3">
    <source>
        <dbReference type="Google" id="ProtNLM"/>
    </source>
</evidence>
<reference evidence="1 2" key="1">
    <citation type="submission" date="2018-01" db="EMBL/GenBank/DDBJ databases">
        <authorList>
            <person name="Gaut B.S."/>
            <person name="Morton B.R."/>
            <person name="Clegg M.T."/>
            <person name="Duvall M.R."/>
        </authorList>
    </citation>
    <scope>NUCLEOTIDE SEQUENCE [LARGE SCALE GENOMIC DNA]</scope>
    <source>
        <strain evidence="1">GP69</strain>
    </source>
</reference>
<name>A0A2K4ZG95_9FIRM</name>
<organism evidence="1 2">
    <name type="scientific">Acetatifactor muris</name>
    <dbReference type="NCBI Taxonomy" id="879566"/>
    <lineage>
        <taxon>Bacteria</taxon>
        <taxon>Bacillati</taxon>
        <taxon>Bacillota</taxon>
        <taxon>Clostridia</taxon>
        <taxon>Lachnospirales</taxon>
        <taxon>Lachnospiraceae</taxon>
        <taxon>Acetatifactor</taxon>
    </lineage>
</organism>
<accession>A0A2K4ZG95</accession>
<protein>
    <recommendedName>
        <fullName evidence="3">PD-(D/E)XK nuclease family transposase</fullName>
    </recommendedName>
</protein>
<dbReference type="EMBL" id="OFSM01000010">
    <property type="protein sequence ID" value="SOY29474.1"/>
    <property type="molecule type" value="Genomic_DNA"/>
</dbReference>
<dbReference type="RefSeq" id="WP_103239580.1">
    <property type="nucleotide sequence ID" value="NZ_JANJZD010000001.1"/>
</dbReference>
<dbReference type="Proteomes" id="UP000236311">
    <property type="component" value="Unassembled WGS sequence"/>
</dbReference>
<keyword evidence="2" id="KW-1185">Reference proteome</keyword>